<feature type="region of interest" description="Disordered" evidence="1">
    <location>
        <begin position="1"/>
        <end position="23"/>
    </location>
</feature>
<sequence length="189" mass="22062">MESNNITKPKLQPQEKRDQRKRGKQAALIEASLKSGKCLLFLQEAPKFKTIQCRAWDCMHRRRTGKPIIRSYYRFALKAMPARSSSIEYYHITCFERILPDLPNLVRYGYLKMDGCIAAPPDSQISIKSSIKAIEDCFIWIEHVLSHEEKPQRSHYFPKEPSLISLSELIASVSGQPHIDKWWLWRNES</sequence>
<dbReference type="Proteomes" id="UP000325433">
    <property type="component" value="Unassembled WGS sequence"/>
</dbReference>
<keyword evidence="3" id="KW-1185">Reference proteome</keyword>
<protein>
    <submittedName>
        <fullName evidence="2">Uncharacterized protein</fullName>
    </submittedName>
</protein>
<proteinExistence type="predicted"/>
<dbReference type="AlphaFoldDB" id="A0A5N6VRB1"/>
<dbReference type="EMBL" id="ML738347">
    <property type="protein sequence ID" value="KAE8311031.1"/>
    <property type="molecule type" value="Genomic_DNA"/>
</dbReference>
<accession>A0A5N6VRB1</accession>
<name>A0A5N6VRB1_9EURO</name>
<evidence type="ECO:0000256" key="1">
    <source>
        <dbReference type="SAM" id="MobiDB-lite"/>
    </source>
</evidence>
<reference evidence="3" key="1">
    <citation type="submission" date="2019-04" db="EMBL/GenBank/DDBJ databases">
        <title>Friends and foes A comparative genomics studyof 23 Aspergillus species from section Flavi.</title>
        <authorList>
            <consortium name="DOE Joint Genome Institute"/>
            <person name="Kjaerbolling I."/>
            <person name="Vesth T."/>
            <person name="Frisvad J.C."/>
            <person name="Nybo J.L."/>
            <person name="Theobald S."/>
            <person name="Kildgaard S."/>
            <person name="Isbrandt T."/>
            <person name="Kuo A."/>
            <person name="Sato A."/>
            <person name="Lyhne E.K."/>
            <person name="Kogle M.E."/>
            <person name="Wiebenga A."/>
            <person name="Kun R.S."/>
            <person name="Lubbers R.J."/>
            <person name="Makela M.R."/>
            <person name="Barry K."/>
            <person name="Chovatia M."/>
            <person name="Clum A."/>
            <person name="Daum C."/>
            <person name="Haridas S."/>
            <person name="He G."/>
            <person name="LaButti K."/>
            <person name="Lipzen A."/>
            <person name="Mondo S."/>
            <person name="Riley R."/>
            <person name="Salamov A."/>
            <person name="Simmons B.A."/>
            <person name="Magnuson J.K."/>
            <person name="Henrissat B."/>
            <person name="Mortensen U.H."/>
            <person name="Larsen T.O."/>
            <person name="Devries R.P."/>
            <person name="Grigoriev I.V."/>
            <person name="Machida M."/>
            <person name="Baker S.E."/>
            <person name="Andersen M.R."/>
        </authorList>
    </citation>
    <scope>NUCLEOTIDE SEQUENCE [LARGE SCALE GENOMIC DNA]</scope>
    <source>
        <strain evidence="3">CBS 130015</strain>
    </source>
</reference>
<gene>
    <name evidence="2" type="ORF">BDV41DRAFT_566153</name>
</gene>
<evidence type="ECO:0000313" key="3">
    <source>
        <dbReference type="Proteomes" id="UP000325433"/>
    </source>
</evidence>
<evidence type="ECO:0000313" key="2">
    <source>
        <dbReference type="EMBL" id="KAE8311031.1"/>
    </source>
</evidence>
<organism evidence="2 3">
    <name type="scientific">Aspergillus transmontanensis</name>
    <dbReference type="NCBI Taxonomy" id="1034304"/>
    <lineage>
        <taxon>Eukaryota</taxon>
        <taxon>Fungi</taxon>
        <taxon>Dikarya</taxon>
        <taxon>Ascomycota</taxon>
        <taxon>Pezizomycotina</taxon>
        <taxon>Eurotiomycetes</taxon>
        <taxon>Eurotiomycetidae</taxon>
        <taxon>Eurotiales</taxon>
        <taxon>Aspergillaceae</taxon>
        <taxon>Aspergillus</taxon>
        <taxon>Aspergillus subgen. Circumdati</taxon>
    </lineage>
</organism>